<dbReference type="Proteomes" id="UP000663879">
    <property type="component" value="Unassembled WGS sequence"/>
</dbReference>
<dbReference type="EMBL" id="CAJNOC010000946">
    <property type="protein sequence ID" value="CAF0819998.1"/>
    <property type="molecule type" value="Genomic_DNA"/>
</dbReference>
<evidence type="ECO:0000313" key="2">
    <source>
        <dbReference type="Proteomes" id="UP000663879"/>
    </source>
</evidence>
<dbReference type="Pfam" id="PF13385">
    <property type="entry name" value="Laminin_G_3"/>
    <property type="match status" value="1"/>
</dbReference>
<dbReference type="OrthoDB" id="10440187at2759"/>
<dbReference type="Gene3D" id="2.60.120.200">
    <property type="match status" value="1"/>
</dbReference>
<keyword evidence="2" id="KW-1185">Reference proteome</keyword>
<sequence>LDIKADYFISLSNQKINKSDPTILIESFQTQNKRLCLKGCLKYDGCEYVDFKNKTCILYSYNARFYISSDPQNKLYRKITTKNLMLVGYWPINDGNLKDVSKAQDLYEQTSLVFISDRFGNSNSAFRLLNGYVRAPPGTYFSGDFSITAWVRLNSYVNHQRLLDFGNGRDSDNVLVSLSGTSQSIYFHSYYGSNQYVFDSTTILPLNIWHHVAFTVAGPVMKIFVNGTLVANKTQSATNVVQSVNRQTNYFGKSNFGDSNADCDLDDLKIYSKELTESELKKEFKSDFF</sequence>
<gene>
    <name evidence="1" type="ORF">OXX778_LOCUS7415</name>
</gene>
<name>A0A813UAC4_9BILA</name>
<dbReference type="SUPFAM" id="SSF49899">
    <property type="entry name" value="Concanavalin A-like lectins/glucanases"/>
    <property type="match status" value="1"/>
</dbReference>
<reference evidence="1" key="1">
    <citation type="submission" date="2021-02" db="EMBL/GenBank/DDBJ databases">
        <authorList>
            <person name="Nowell W R."/>
        </authorList>
    </citation>
    <scope>NUCLEOTIDE SEQUENCE</scope>
    <source>
        <strain evidence="1">Ploen Becks lab</strain>
    </source>
</reference>
<organism evidence="1 2">
    <name type="scientific">Brachionus calyciflorus</name>
    <dbReference type="NCBI Taxonomy" id="104777"/>
    <lineage>
        <taxon>Eukaryota</taxon>
        <taxon>Metazoa</taxon>
        <taxon>Spiralia</taxon>
        <taxon>Gnathifera</taxon>
        <taxon>Rotifera</taxon>
        <taxon>Eurotatoria</taxon>
        <taxon>Monogononta</taxon>
        <taxon>Pseudotrocha</taxon>
        <taxon>Ploima</taxon>
        <taxon>Brachionidae</taxon>
        <taxon>Brachionus</taxon>
    </lineage>
</organism>
<dbReference type="AlphaFoldDB" id="A0A813UAC4"/>
<comment type="caution">
    <text evidence="1">The sequence shown here is derived from an EMBL/GenBank/DDBJ whole genome shotgun (WGS) entry which is preliminary data.</text>
</comment>
<proteinExistence type="predicted"/>
<feature type="non-terminal residue" evidence="1">
    <location>
        <position position="1"/>
    </location>
</feature>
<evidence type="ECO:0000313" key="1">
    <source>
        <dbReference type="EMBL" id="CAF0819998.1"/>
    </source>
</evidence>
<protein>
    <submittedName>
        <fullName evidence="1">Uncharacterized protein</fullName>
    </submittedName>
</protein>
<accession>A0A813UAC4</accession>
<dbReference type="InterPro" id="IPR013320">
    <property type="entry name" value="ConA-like_dom_sf"/>
</dbReference>